<organism evidence="3">
    <name type="scientific">Siphoviridae sp. ctOkv13</name>
    <dbReference type="NCBI Taxonomy" id="2826314"/>
    <lineage>
        <taxon>Viruses</taxon>
        <taxon>Duplodnaviria</taxon>
        <taxon>Heunggongvirae</taxon>
        <taxon>Uroviricota</taxon>
        <taxon>Caudoviricetes</taxon>
    </lineage>
</organism>
<dbReference type="GO" id="GO:0004527">
    <property type="term" value="F:exonuclease activity"/>
    <property type="evidence" value="ECO:0007669"/>
    <property type="project" value="UniProtKB-KW"/>
</dbReference>
<reference evidence="3" key="1">
    <citation type="journal article" date="2021" name="Proc. Natl. Acad. Sci. U.S.A.">
        <title>A Catalog of Tens of Thousands of Viruses from Human Metagenomes Reveals Hidden Associations with Chronic Diseases.</title>
        <authorList>
            <person name="Tisza M.J."/>
            <person name="Buck C.B."/>
        </authorList>
    </citation>
    <scope>NUCLEOTIDE SEQUENCE</scope>
    <source>
        <strain evidence="3">CtOkv13</strain>
    </source>
</reference>
<name>A0A8S5M2W2_9CAUD</name>
<dbReference type="PANTHER" id="PTHR30255">
    <property type="entry name" value="SINGLE-STRANDED-DNA-SPECIFIC EXONUCLEASE RECJ"/>
    <property type="match status" value="1"/>
</dbReference>
<dbReference type="InterPro" id="IPR038763">
    <property type="entry name" value="DHH_sf"/>
</dbReference>
<feature type="domain" description="RecJ OB" evidence="2">
    <location>
        <begin position="325"/>
        <end position="417"/>
    </location>
</feature>
<proteinExistence type="predicted"/>
<dbReference type="PANTHER" id="PTHR30255:SF2">
    <property type="entry name" value="SINGLE-STRANDED-DNA-SPECIFIC EXONUCLEASE RECJ"/>
    <property type="match status" value="1"/>
</dbReference>
<accession>A0A8S5M2W2</accession>
<dbReference type="Gene3D" id="3.10.310.30">
    <property type="match status" value="1"/>
</dbReference>
<dbReference type="Gene3D" id="3.90.1640.30">
    <property type="match status" value="1"/>
</dbReference>
<keyword evidence="3" id="KW-0540">Nuclease</keyword>
<evidence type="ECO:0000313" key="3">
    <source>
        <dbReference type="EMBL" id="DAD76572.1"/>
    </source>
</evidence>
<evidence type="ECO:0000256" key="1">
    <source>
        <dbReference type="ARBA" id="ARBA00022801"/>
    </source>
</evidence>
<dbReference type="InterPro" id="IPR051673">
    <property type="entry name" value="SSDNA_exonuclease_RecJ"/>
</dbReference>
<dbReference type="SUPFAM" id="SSF64182">
    <property type="entry name" value="DHH phosphoesterases"/>
    <property type="match status" value="1"/>
</dbReference>
<evidence type="ECO:0000259" key="2">
    <source>
        <dbReference type="Pfam" id="PF17768"/>
    </source>
</evidence>
<keyword evidence="3" id="KW-0269">Exonuclease</keyword>
<dbReference type="Pfam" id="PF17768">
    <property type="entry name" value="RecJ_OB"/>
    <property type="match status" value="1"/>
</dbReference>
<protein>
    <submittedName>
        <fullName evidence="3">Single-stranded-DNA-specific exonuclease RecJ</fullName>
    </submittedName>
</protein>
<dbReference type="EMBL" id="BK014805">
    <property type="protein sequence ID" value="DAD76572.1"/>
    <property type="molecule type" value="Genomic_DNA"/>
</dbReference>
<keyword evidence="1" id="KW-0378">Hydrolase</keyword>
<dbReference type="InterPro" id="IPR041122">
    <property type="entry name" value="RecJ_OB"/>
</dbReference>
<sequence length="440" mass="49402">MNKKASPEFTNKYLSGAGVVYMFIKWLDMTVFQNDNPLMHRDYLDLAAIGIIADAMNMTSLGNNYIAYYGLRNIKNKMIAAIAAKQGSGTMPRIKDVNKLTKIDVAFYIAPIINGVIRGGAPEDKEAVFKGIITSEDDTDYTREWRGAIYHETLWEMAARLAFNAKNRQDSNKKKAFTWLCEKVRAEGHAHDNIIIADLHGTETTKVSPNITGLIAMEMVKEFNRPCLVVRETEDPEDGQIVLGGSGRNGNFYNLPSLLDFLSESGLVKYAAGHANAHGVFIEPDKLDALREYANSKLDPQIFEDIVFEVDYWFHSYDTIDKDMLMEFAENVSIYGNSIPQPKFAFNFNITSGDFRFMGKDGTSIKIIKDDVEFVIFTNPEVADALKQNGNQQVQIVARAQVNEFMGRKTLEMMVDDVQLTPISINLDEPLPTGRVISLI</sequence>
<dbReference type="Gene3D" id="2.40.50.460">
    <property type="match status" value="1"/>
</dbReference>